<organism evidence="2 3">
    <name type="scientific">Rubroshorea leprosula</name>
    <dbReference type="NCBI Taxonomy" id="152421"/>
    <lineage>
        <taxon>Eukaryota</taxon>
        <taxon>Viridiplantae</taxon>
        <taxon>Streptophyta</taxon>
        <taxon>Embryophyta</taxon>
        <taxon>Tracheophyta</taxon>
        <taxon>Spermatophyta</taxon>
        <taxon>Magnoliopsida</taxon>
        <taxon>eudicotyledons</taxon>
        <taxon>Gunneridae</taxon>
        <taxon>Pentapetalae</taxon>
        <taxon>rosids</taxon>
        <taxon>malvids</taxon>
        <taxon>Malvales</taxon>
        <taxon>Dipterocarpaceae</taxon>
        <taxon>Rubroshorea</taxon>
    </lineage>
</organism>
<dbReference type="PANTHER" id="PTHR35046:SF9">
    <property type="entry name" value="RNA-DIRECTED DNA POLYMERASE"/>
    <property type="match status" value="1"/>
</dbReference>
<comment type="caution">
    <text evidence="2">The sequence shown here is derived from an EMBL/GenBank/DDBJ whole genome shotgun (WGS) entry which is preliminary data.</text>
</comment>
<accession>A0AAV5JJN9</accession>
<dbReference type="AlphaFoldDB" id="A0AAV5JJN9"/>
<dbReference type="SUPFAM" id="SSF53098">
    <property type="entry name" value="Ribonuclease H-like"/>
    <property type="match status" value="1"/>
</dbReference>
<proteinExistence type="predicted"/>
<dbReference type="PANTHER" id="PTHR35046">
    <property type="entry name" value="ZINC KNUCKLE (CCHC-TYPE) FAMILY PROTEIN"/>
    <property type="match status" value="1"/>
</dbReference>
<dbReference type="Gene3D" id="3.10.10.10">
    <property type="entry name" value="HIV Type 1 Reverse Transcriptase, subunit A, domain 1"/>
    <property type="match status" value="1"/>
</dbReference>
<name>A0AAV5JJN9_9ROSI</name>
<evidence type="ECO:0000313" key="3">
    <source>
        <dbReference type="Proteomes" id="UP001054252"/>
    </source>
</evidence>
<gene>
    <name evidence="2" type="ORF">SLEP1_g22314</name>
</gene>
<dbReference type="EMBL" id="BPVZ01000033">
    <property type="protein sequence ID" value="GKV11025.1"/>
    <property type="molecule type" value="Genomic_DNA"/>
</dbReference>
<sequence length="444" mass="50698">MLEEQQRPGLPSNSASTTRRANVCQWYHTLSYQRPWTWLVSSFHGDNSTYLYHILIAIAESSLMRFTPSRLSGLVGVLLQFHIVHAPAMDKASHYYPSSYGEAIHENPSLREYSILDEKSIFAGILDLGQEVFFNILGPLQDFKDVFPNDVPNGLPPIRGIKHQIDFIPGATIPNRPAYRSNPNETKELQRQVEELMKKGHVRESMSPCAVPVLLVPKKDGTWRMFVDCCAVNKITNLKNWEECLSHVEFAYNRSVHSATNCSPFEVVYGFNPFTPLDLLPLPIDEQASLDGNKKAEVVKQLHERVRQNIERRTEQYAKQANKGCKKVVFEPGDWVGVHMRKERFPAQRCSKLQPRGDGPFQVIARINDNAYKLELPGEYNVSATFNVSNLSPFDVGDDLRTNPFEERGNDENQDVAYLLRHVIHYTPKEVQSCELELKRCVKL</sequence>
<reference evidence="2 3" key="1">
    <citation type="journal article" date="2021" name="Commun. Biol.">
        <title>The genome of Shorea leprosula (Dipterocarpaceae) highlights the ecological relevance of drought in aseasonal tropical rainforests.</title>
        <authorList>
            <person name="Ng K.K.S."/>
            <person name="Kobayashi M.J."/>
            <person name="Fawcett J.A."/>
            <person name="Hatakeyama M."/>
            <person name="Paape T."/>
            <person name="Ng C.H."/>
            <person name="Ang C.C."/>
            <person name="Tnah L.H."/>
            <person name="Lee C.T."/>
            <person name="Nishiyama T."/>
            <person name="Sese J."/>
            <person name="O'Brien M.J."/>
            <person name="Copetti D."/>
            <person name="Mohd Noor M.I."/>
            <person name="Ong R.C."/>
            <person name="Putra M."/>
            <person name="Sireger I.Z."/>
            <person name="Indrioko S."/>
            <person name="Kosugi Y."/>
            <person name="Izuno A."/>
            <person name="Isagi Y."/>
            <person name="Lee S.L."/>
            <person name="Shimizu K.K."/>
        </authorList>
    </citation>
    <scope>NUCLEOTIDE SEQUENCE [LARGE SCALE GENOMIC DNA]</scope>
    <source>
        <strain evidence="2">214</strain>
    </source>
</reference>
<dbReference type="Pfam" id="PF24626">
    <property type="entry name" value="SH3_Tf2-1"/>
    <property type="match status" value="1"/>
</dbReference>
<dbReference type="InterPro" id="IPR012337">
    <property type="entry name" value="RNaseH-like_sf"/>
</dbReference>
<evidence type="ECO:0000313" key="2">
    <source>
        <dbReference type="EMBL" id="GKV11025.1"/>
    </source>
</evidence>
<dbReference type="InterPro" id="IPR043502">
    <property type="entry name" value="DNA/RNA_pol_sf"/>
</dbReference>
<dbReference type="Proteomes" id="UP001054252">
    <property type="component" value="Unassembled WGS sequence"/>
</dbReference>
<protein>
    <recommendedName>
        <fullName evidence="1">Tf2-1-like SH3-like domain-containing protein</fullName>
    </recommendedName>
</protein>
<feature type="domain" description="Tf2-1-like SH3-like" evidence="1">
    <location>
        <begin position="333"/>
        <end position="394"/>
    </location>
</feature>
<keyword evidence="3" id="KW-1185">Reference proteome</keyword>
<dbReference type="SUPFAM" id="SSF56672">
    <property type="entry name" value="DNA/RNA polymerases"/>
    <property type="match status" value="1"/>
</dbReference>
<evidence type="ECO:0000259" key="1">
    <source>
        <dbReference type="Pfam" id="PF24626"/>
    </source>
</evidence>
<dbReference type="InterPro" id="IPR056924">
    <property type="entry name" value="SH3_Tf2-1"/>
</dbReference>